<evidence type="ECO:0000313" key="2">
    <source>
        <dbReference type="EMBL" id="MXO54300.1"/>
    </source>
</evidence>
<keyword evidence="1" id="KW-0812">Transmembrane</keyword>
<dbReference type="AlphaFoldDB" id="A0A844Y6R4"/>
<name>A0A844Y6R4_9SPHN</name>
<dbReference type="Proteomes" id="UP000430272">
    <property type="component" value="Unassembled WGS sequence"/>
</dbReference>
<keyword evidence="3" id="KW-1185">Reference proteome</keyword>
<accession>A0A844Y6R4</accession>
<keyword evidence="1" id="KW-1133">Transmembrane helix</keyword>
<proteinExistence type="predicted"/>
<gene>
    <name evidence="2" type="ORF">GRI47_09830</name>
</gene>
<sequence length="61" mass="6664">MIDTGLIASDRASMRGSPHHPEIARGMYDRAILRDGTYAFGKLGLPTILGLCAWSLILSYL</sequence>
<dbReference type="RefSeq" id="WP_160661057.1">
    <property type="nucleotide sequence ID" value="NZ_BAABDV010000001.1"/>
</dbReference>
<feature type="transmembrane region" description="Helical" evidence="1">
    <location>
        <begin position="43"/>
        <end position="60"/>
    </location>
</feature>
<comment type="caution">
    <text evidence="2">The sequence shown here is derived from an EMBL/GenBank/DDBJ whole genome shotgun (WGS) entry which is preliminary data.</text>
</comment>
<evidence type="ECO:0000256" key="1">
    <source>
        <dbReference type="SAM" id="Phobius"/>
    </source>
</evidence>
<dbReference type="EMBL" id="WTYD01000001">
    <property type="protein sequence ID" value="MXO54300.1"/>
    <property type="molecule type" value="Genomic_DNA"/>
</dbReference>
<keyword evidence="1" id="KW-0472">Membrane</keyword>
<evidence type="ECO:0000313" key="3">
    <source>
        <dbReference type="Proteomes" id="UP000430272"/>
    </source>
</evidence>
<organism evidence="2 3">
    <name type="scientific">Qipengyuania pelagi</name>
    <dbReference type="NCBI Taxonomy" id="994320"/>
    <lineage>
        <taxon>Bacteria</taxon>
        <taxon>Pseudomonadati</taxon>
        <taxon>Pseudomonadota</taxon>
        <taxon>Alphaproteobacteria</taxon>
        <taxon>Sphingomonadales</taxon>
        <taxon>Erythrobacteraceae</taxon>
        <taxon>Qipengyuania</taxon>
    </lineage>
</organism>
<protein>
    <submittedName>
        <fullName evidence="2">Uncharacterized protein</fullName>
    </submittedName>
</protein>
<reference evidence="2 3" key="1">
    <citation type="submission" date="2019-12" db="EMBL/GenBank/DDBJ databases">
        <title>Genomic-based taxomic classification of the family Erythrobacteraceae.</title>
        <authorList>
            <person name="Xu L."/>
        </authorList>
    </citation>
    <scope>NUCLEOTIDE SEQUENCE [LARGE SCALE GENOMIC DNA]</scope>
    <source>
        <strain evidence="2 3">JCM 17468</strain>
    </source>
</reference>